<dbReference type="Pfam" id="PF13577">
    <property type="entry name" value="SnoaL_4"/>
    <property type="match status" value="1"/>
</dbReference>
<name>A0ABX0VQ31_9ENTR</name>
<organism evidence="2 3">
    <name type="scientific">Cedecea colo</name>
    <dbReference type="NCBI Taxonomy" id="2552946"/>
    <lineage>
        <taxon>Bacteria</taxon>
        <taxon>Pseudomonadati</taxon>
        <taxon>Pseudomonadota</taxon>
        <taxon>Gammaproteobacteria</taxon>
        <taxon>Enterobacterales</taxon>
        <taxon>Enterobacteriaceae</taxon>
        <taxon>Cedecea</taxon>
    </lineage>
</organism>
<dbReference type="RefSeq" id="WP_167613019.1">
    <property type="nucleotide sequence ID" value="NZ_SOYS01000007.1"/>
</dbReference>
<dbReference type="EMBL" id="SOYS01000007">
    <property type="protein sequence ID" value="NIY48811.1"/>
    <property type="molecule type" value="Genomic_DNA"/>
</dbReference>
<evidence type="ECO:0000313" key="3">
    <source>
        <dbReference type="Proteomes" id="UP000697927"/>
    </source>
</evidence>
<dbReference type="InterPro" id="IPR032710">
    <property type="entry name" value="NTF2-like_dom_sf"/>
</dbReference>
<keyword evidence="3" id="KW-1185">Reference proteome</keyword>
<sequence length="151" mass="16798">MMDRAQKRATSVVEPVAHQEIVELYARYCQSADADAAEAWADCFTSDGDLCVDGEVISRGREDLIARRTAGSLSGRRQHWNNNIVLTRESPDLVIGTAYLMVVDVDESNGAPAVTMLGTYRDEIVLTSDGWRFAHRGLRFLVRDSPLLPTR</sequence>
<proteinExistence type="predicted"/>
<accession>A0ABX0VQ31</accession>
<dbReference type="Proteomes" id="UP000697927">
    <property type="component" value="Unassembled WGS sequence"/>
</dbReference>
<dbReference type="Gene3D" id="3.10.450.50">
    <property type="match status" value="1"/>
</dbReference>
<dbReference type="SUPFAM" id="SSF54427">
    <property type="entry name" value="NTF2-like"/>
    <property type="match status" value="1"/>
</dbReference>
<protein>
    <submittedName>
        <fullName evidence="2">Nuclear transport factor 2 family protein</fullName>
    </submittedName>
</protein>
<comment type="caution">
    <text evidence="2">The sequence shown here is derived from an EMBL/GenBank/DDBJ whole genome shotgun (WGS) entry which is preliminary data.</text>
</comment>
<evidence type="ECO:0000259" key="1">
    <source>
        <dbReference type="Pfam" id="PF13577"/>
    </source>
</evidence>
<reference evidence="2 3" key="1">
    <citation type="journal article" date="2020" name="Microorganisms">
        <title>Polyphasic Characterisation of Cedecea colo sp. nov., a New Enteric Bacterium Isolated from the Koala Hindgut.</title>
        <authorList>
            <person name="Boath J.M."/>
            <person name="Dakhal S."/>
            <person name="Van T.T.H."/>
            <person name="Moore R.J."/>
            <person name="Dekiwadia C."/>
            <person name="Macreadie I.G."/>
        </authorList>
    </citation>
    <scope>NUCLEOTIDE SEQUENCE [LARGE SCALE GENOMIC DNA]</scope>
    <source>
        <strain evidence="2 3">ZA</strain>
    </source>
</reference>
<dbReference type="InterPro" id="IPR037401">
    <property type="entry name" value="SnoaL-like"/>
</dbReference>
<feature type="domain" description="SnoaL-like" evidence="1">
    <location>
        <begin position="18"/>
        <end position="136"/>
    </location>
</feature>
<gene>
    <name evidence="2" type="ORF">E2L00_15180</name>
</gene>
<evidence type="ECO:0000313" key="2">
    <source>
        <dbReference type="EMBL" id="NIY48811.1"/>
    </source>
</evidence>